<organism evidence="1 2">
    <name type="scientific">Rubroshorea leprosula</name>
    <dbReference type="NCBI Taxonomy" id="152421"/>
    <lineage>
        <taxon>Eukaryota</taxon>
        <taxon>Viridiplantae</taxon>
        <taxon>Streptophyta</taxon>
        <taxon>Embryophyta</taxon>
        <taxon>Tracheophyta</taxon>
        <taxon>Spermatophyta</taxon>
        <taxon>Magnoliopsida</taxon>
        <taxon>eudicotyledons</taxon>
        <taxon>Gunneridae</taxon>
        <taxon>Pentapetalae</taxon>
        <taxon>rosids</taxon>
        <taxon>malvids</taxon>
        <taxon>Malvales</taxon>
        <taxon>Dipterocarpaceae</taxon>
        <taxon>Rubroshorea</taxon>
    </lineage>
</organism>
<dbReference type="AlphaFoldDB" id="A0AAV5MBA0"/>
<gene>
    <name evidence="1" type="ORF">SLEP1_g53465</name>
</gene>
<dbReference type="Proteomes" id="UP001054252">
    <property type="component" value="Unassembled WGS sequence"/>
</dbReference>
<dbReference type="EMBL" id="BPVZ01000209">
    <property type="protein sequence ID" value="GKV46484.1"/>
    <property type="molecule type" value="Genomic_DNA"/>
</dbReference>
<protein>
    <submittedName>
        <fullName evidence="1">Uncharacterized protein</fullName>
    </submittedName>
</protein>
<evidence type="ECO:0000313" key="1">
    <source>
        <dbReference type="EMBL" id="GKV46484.1"/>
    </source>
</evidence>
<name>A0AAV5MBA0_9ROSI</name>
<keyword evidence="2" id="KW-1185">Reference proteome</keyword>
<proteinExistence type="predicted"/>
<evidence type="ECO:0000313" key="2">
    <source>
        <dbReference type="Proteomes" id="UP001054252"/>
    </source>
</evidence>
<comment type="caution">
    <text evidence="1">The sequence shown here is derived from an EMBL/GenBank/DDBJ whole genome shotgun (WGS) entry which is preliminary data.</text>
</comment>
<accession>A0AAV5MBA0</accession>
<sequence length="123" mass="14074">MRQKWHCHKGPLWEISGYVVVYPPTIHRSNKHGLFDKILELSYAMAEEGFWTEKDLKFTAAWLQDLLAVRFAAGLFSAPTECLLHALDIALELLDKHDASVDMDPYGFATCFRIVTFSLSELQ</sequence>
<reference evidence="1 2" key="1">
    <citation type="journal article" date="2021" name="Commun. Biol.">
        <title>The genome of Shorea leprosula (Dipterocarpaceae) highlights the ecological relevance of drought in aseasonal tropical rainforests.</title>
        <authorList>
            <person name="Ng K.K.S."/>
            <person name="Kobayashi M.J."/>
            <person name="Fawcett J.A."/>
            <person name="Hatakeyama M."/>
            <person name="Paape T."/>
            <person name="Ng C.H."/>
            <person name="Ang C.C."/>
            <person name="Tnah L.H."/>
            <person name="Lee C.T."/>
            <person name="Nishiyama T."/>
            <person name="Sese J."/>
            <person name="O'Brien M.J."/>
            <person name="Copetti D."/>
            <person name="Mohd Noor M.I."/>
            <person name="Ong R.C."/>
            <person name="Putra M."/>
            <person name="Sireger I.Z."/>
            <person name="Indrioko S."/>
            <person name="Kosugi Y."/>
            <person name="Izuno A."/>
            <person name="Isagi Y."/>
            <person name="Lee S.L."/>
            <person name="Shimizu K.K."/>
        </authorList>
    </citation>
    <scope>NUCLEOTIDE SEQUENCE [LARGE SCALE GENOMIC DNA]</scope>
    <source>
        <strain evidence="1">214</strain>
    </source>
</reference>